<feature type="domain" description="BPL/LPL catalytic" evidence="7">
    <location>
        <begin position="73"/>
        <end position="263"/>
    </location>
</feature>
<feature type="binding site" evidence="6">
    <location>
        <begin position="91"/>
        <end position="93"/>
    </location>
    <ligand>
        <name>biotin</name>
        <dbReference type="ChEBI" id="CHEBI:57586"/>
    </ligand>
</feature>
<keyword evidence="6" id="KW-0805">Transcription regulation</keyword>
<name>A0A1H6UMB3_9GAMM</name>
<dbReference type="EC" id="6.3.4.15" evidence="6"/>
<dbReference type="STRING" id="64971.SAMN05421831_1162"/>
<dbReference type="PROSITE" id="PS51733">
    <property type="entry name" value="BPL_LPL_CATALYTIC"/>
    <property type="match status" value="1"/>
</dbReference>
<dbReference type="RefSeq" id="WP_093312083.1">
    <property type="nucleotide sequence ID" value="NZ_FNYH01000016.1"/>
</dbReference>
<keyword evidence="2 6" id="KW-0547">Nucleotide-binding</keyword>
<evidence type="ECO:0000313" key="9">
    <source>
        <dbReference type="Proteomes" id="UP000242999"/>
    </source>
</evidence>
<dbReference type="PANTHER" id="PTHR12835">
    <property type="entry name" value="BIOTIN PROTEIN LIGASE"/>
    <property type="match status" value="1"/>
</dbReference>
<comment type="catalytic activity">
    <reaction evidence="5 6">
        <text>biotin + L-lysyl-[protein] + ATP = N(6)-biotinyl-L-lysyl-[protein] + AMP + diphosphate + H(+)</text>
        <dbReference type="Rhea" id="RHEA:11756"/>
        <dbReference type="Rhea" id="RHEA-COMP:9752"/>
        <dbReference type="Rhea" id="RHEA-COMP:10505"/>
        <dbReference type="ChEBI" id="CHEBI:15378"/>
        <dbReference type="ChEBI" id="CHEBI:29969"/>
        <dbReference type="ChEBI" id="CHEBI:30616"/>
        <dbReference type="ChEBI" id="CHEBI:33019"/>
        <dbReference type="ChEBI" id="CHEBI:57586"/>
        <dbReference type="ChEBI" id="CHEBI:83144"/>
        <dbReference type="ChEBI" id="CHEBI:456215"/>
        <dbReference type="EC" id="6.3.4.15"/>
    </reaction>
</comment>
<keyword evidence="9" id="KW-1185">Reference proteome</keyword>
<keyword evidence="4 6" id="KW-0092">Biotin</keyword>
<keyword evidence="6" id="KW-0238">DNA-binding</keyword>
<comment type="similarity">
    <text evidence="6">Belongs to the biotin--protein ligase family.</text>
</comment>
<evidence type="ECO:0000313" key="8">
    <source>
        <dbReference type="EMBL" id="SEI89205.1"/>
    </source>
</evidence>
<evidence type="ECO:0000256" key="6">
    <source>
        <dbReference type="HAMAP-Rule" id="MF_00978"/>
    </source>
</evidence>
<evidence type="ECO:0000256" key="3">
    <source>
        <dbReference type="ARBA" id="ARBA00022840"/>
    </source>
</evidence>
<feature type="binding site" evidence="6">
    <location>
        <begin position="122"/>
        <end position="124"/>
    </location>
    <ligand>
        <name>biotin</name>
        <dbReference type="ChEBI" id="CHEBI:57586"/>
    </ligand>
</feature>
<dbReference type="Pfam" id="PF03099">
    <property type="entry name" value="BPL_LplA_LipB"/>
    <property type="match status" value="1"/>
</dbReference>
<dbReference type="InterPro" id="IPR004143">
    <property type="entry name" value="BPL_LPL_catalytic"/>
</dbReference>
<dbReference type="GO" id="GO:0005737">
    <property type="term" value="C:cytoplasm"/>
    <property type="evidence" value="ECO:0007669"/>
    <property type="project" value="TreeGrafter"/>
</dbReference>
<evidence type="ECO:0000259" key="7">
    <source>
        <dbReference type="PROSITE" id="PS51733"/>
    </source>
</evidence>
<keyword evidence="6" id="KW-0678">Repressor</keyword>
<dbReference type="GO" id="GO:0003677">
    <property type="term" value="F:DNA binding"/>
    <property type="evidence" value="ECO:0007669"/>
    <property type="project" value="UniProtKB-UniRule"/>
</dbReference>
<keyword evidence="3 6" id="KW-0067">ATP-binding</keyword>
<dbReference type="InterPro" id="IPR030855">
    <property type="entry name" value="Bifunct_BirA"/>
</dbReference>
<keyword evidence="1 6" id="KW-0436">Ligase</keyword>
<dbReference type="Pfam" id="PF02237">
    <property type="entry name" value="BPL_C"/>
    <property type="match status" value="1"/>
</dbReference>
<proteinExistence type="inferred from homology"/>
<keyword evidence="6" id="KW-0804">Transcription</keyword>
<feature type="binding site" evidence="6">
    <location>
        <position position="118"/>
    </location>
    <ligand>
        <name>biotin</name>
        <dbReference type="ChEBI" id="CHEBI:57586"/>
    </ligand>
</feature>
<evidence type="ECO:0000256" key="4">
    <source>
        <dbReference type="ARBA" id="ARBA00023267"/>
    </source>
</evidence>
<evidence type="ECO:0000256" key="2">
    <source>
        <dbReference type="ARBA" id="ARBA00022741"/>
    </source>
</evidence>
<dbReference type="InterPro" id="IPR045864">
    <property type="entry name" value="aa-tRNA-synth_II/BPL/LPL"/>
</dbReference>
<feature type="DNA-binding region" description="H-T-H motif" evidence="6">
    <location>
        <begin position="18"/>
        <end position="37"/>
    </location>
</feature>
<dbReference type="Gene3D" id="1.10.10.10">
    <property type="entry name" value="Winged helix-like DNA-binding domain superfamily/Winged helix DNA-binding domain"/>
    <property type="match status" value="1"/>
</dbReference>
<dbReference type="PANTHER" id="PTHR12835:SF5">
    <property type="entry name" value="BIOTIN--PROTEIN LIGASE"/>
    <property type="match status" value="1"/>
</dbReference>
<gene>
    <name evidence="6" type="primary">birA</name>
    <name evidence="8" type="ORF">SAMN05421831_1162</name>
</gene>
<dbReference type="InterPro" id="IPR003142">
    <property type="entry name" value="BPL_C"/>
</dbReference>
<dbReference type="SUPFAM" id="SSF50037">
    <property type="entry name" value="C-terminal domain of transcriptional repressors"/>
    <property type="match status" value="1"/>
</dbReference>
<reference evidence="9" key="1">
    <citation type="submission" date="2016-10" db="EMBL/GenBank/DDBJ databases">
        <authorList>
            <person name="Varghese N."/>
            <person name="Submissions S."/>
        </authorList>
    </citation>
    <scope>NUCLEOTIDE SEQUENCE [LARGE SCALE GENOMIC DNA]</scope>
    <source>
        <strain evidence="9">DSM 7165</strain>
    </source>
</reference>
<dbReference type="GO" id="GO:0004077">
    <property type="term" value="F:biotin--[biotin carboxyl-carrier protein] ligase activity"/>
    <property type="evidence" value="ECO:0007669"/>
    <property type="project" value="UniProtKB-UniRule"/>
</dbReference>
<dbReference type="InterPro" id="IPR036388">
    <property type="entry name" value="WH-like_DNA-bd_sf"/>
</dbReference>
<dbReference type="InterPro" id="IPR036390">
    <property type="entry name" value="WH_DNA-bd_sf"/>
</dbReference>
<dbReference type="Proteomes" id="UP000242999">
    <property type="component" value="Unassembled WGS sequence"/>
</dbReference>
<dbReference type="Gene3D" id="2.30.30.100">
    <property type="match status" value="1"/>
</dbReference>
<dbReference type="InterPro" id="IPR004408">
    <property type="entry name" value="Biotin_CoA_COase_ligase"/>
</dbReference>
<dbReference type="GO" id="GO:0006355">
    <property type="term" value="P:regulation of DNA-templated transcription"/>
    <property type="evidence" value="ECO:0007669"/>
    <property type="project" value="UniProtKB-UniRule"/>
</dbReference>
<organism evidence="8 9">
    <name type="scientific">Allopseudospirillum japonicum</name>
    <dbReference type="NCBI Taxonomy" id="64971"/>
    <lineage>
        <taxon>Bacteria</taxon>
        <taxon>Pseudomonadati</taxon>
        <taxon>Pseudomonadota</taxon>
        <taxon>Gammaproteobacteria</taxon>
        <taxon>Oceanospirillales</taxon>
        <taxon>Oceanospirillaceae</taxon>
        <taxon>Allopseudospirillum</taxon>
    </lineage>
</organism>
<comment type="function">
    <text evidence="6">Acts both as a biotin--[acetyl-CoA-carboxylase] ligase and a biotin-operon repressor. In the presence of ATP, BirA activates biotin to form the BirA-biotinyl-5'-adenylate (BirA-bio-5'-AMP or holoBirA) complex. HoloBirA can either transfer the biotinyl moiety to the biotin carboxyl carrier protein (BCCP) subunit of acetyl-CoA carboxylase, or bind to the biotin operator site and inhibit transcription of the operon.</text>
</comment>
<evidence type="ECO:0000256" key="5">
    <source>
        <dbReference type="ARBA" id="ARBA00047846"/>
    </source>
</evidence>
<dbReference type="SUPFAM" id="SSF55681">
    <property type="entry name" value="Class II aaRS and biotin synthetases"/>
    <property type="match status" value="1"/>
</dbReference>
<dbReference type="AlphaFoldDB" id="A0A1H6UMB3"/>
<dbReference type="GO" id="GO:0005524">
    <property type="term" value="F:ATP binding"/>
    <property type="evidence" value="ECO:0007669"/>
    <property type="project" value="UniProtKB-UniRule"/>
</dbReference>
<dbReference type="Gene3D" id="3.30.930.10">
    <property type="entry name" value="Bira Bifunctional Protein, Domain 2"/>
    <property type="match status" value="1"/>
</dbReference>
<dbReference type="NCBIfam" id="TIGR00121">
    <property type="entry name" value="birA_ligase"/>
    <property type="match status" value="1"/>
</dbReference>
<sequence length="328" mass="36472">MDLYTLIKILADGHYHSGEEIGQAIGVSRTAVWKQLKKLETLGLEVEATKGLGYRFNHPLDLLNQHTLFAYIPEDKKNYIGDLDIQSVTDSTNQSILDEFKQIKFRSKTAYIKLAEMQTGGRGRRGRTWLSPYARSLSLSMGWQFEQGVQALEGLSLAVGVCVARVLAAYGIQVDLKWPNDVLAQGAKLAGILVELAGDLSGPCQVVLGIGLNYSLTEQEKQSLTQPVIGITDLVRQPNLLKTRNQLAADLIVSLLDLFNSFEKTGFQPYQNDWNQHHAYTNQEVYLILGHKKEKVLALGVDERGALKIQRDGQCEHLQGGEISIRPV</sequence>
<dbReference type="HAMAP" id="MF_00978">
    <property type="entry name" value="Bifunct_BirA"/>
    <property type="match status" value="1"/>
</dbReference>
<dbReference type="CDD" id="cd16442">
    <property type="entry name" value="BPL"/>
    <property type="match status" value="1"/>
</dbReference>
<feature type="binding site" evidence="6">
    <location>
        <position position="188"/>
    </location>
    <ligand>
        <name>biotin</name>
        <dbReference type="ChEBI" id="CHEBI:57586"/>
    </ligand>
</feature>
<dbReference type="SUPFAM" id="SSF46785">
    <property type="entry name" value="Winged helix' DNA-binding domain"/>
    <property type="match status" value="1"/>
</dbReference>
<dbReference type="OrthoDB" id="9807064at2"/>
<dbReference type="EMBL" id="FNYH01000016">
    <property type="protein sequence ID" value="SEI89205.1"/>
    <property type="molecule type" value="Genomic_DNA"/>
</dbReference>
<protein>
    <recommendedName>
        <fullName evidence="6">Bifunctional ligase/repressor BirA</fullName>
    </recommendedName>
    <alternativeName>
        <fullName evidence="6">Biotin operon repressor</fullName>
    </alternativeName>
    <alternativeName>
        <fullName evidence="6">Biotin--[acetyl-CoA-carboxylase] ligase</fullName>
        <ecNumber evidence="6">6.3.4.15</ecNumber>
    </alternativeName>
    <alternativeName>
        <fullName evidence="6">Biotin--protein ligase</fullName>
    </alternativeName>
    <alternativeName>
        <fullName evidence="6">Biotin-[acetyl-CoA carboxylase] synthetase</fullName>
    </alternativeName>
</protein>
<evidence type="ECO:0000256" key="1">
    <source>
        <dbReference type="ARBA" id="ARBA00022598"/>
    </source>
</evidence>
<dbReference type="InterPro" id="IPR008988">
    <property type="entry name" value="Transcriptional_repressor_C"/>
</dbReference>
<accession>A0A1H6UMB3</accession>
<dbReference type="InterPro" id="IPR013196">
    <property type="entry name" value="HTH_11"/>
</dbReference>
<dbReference type="Pfam" id="PF08279">
    <property type="entry name" value="HTH_11"/>
    <property type="match status" value="1"/>
</dbReference>